<dbReference type="AlphaFoldDB" id="A0A4U6D6E5"/>
<keyword evidence="1" id="KW-0472">Membrane</keyword>
<proteinExistence type="predicted"/>
<dbReference type="OrthoDB" id="1449062at2"/>
<evidence type="ECO:0000313" key="2">
    <source>
        <dbReference type="EMBL" id="TKT91831.1"/>
    </source>
</evidence>
<comment type="caution">
    <text evidence="2">The sequence shown here is derived from an EMBL/GenBank/DDBJ whole genome shotgun (WGS) entry which is preliminary data.</text>
</comment>
<name>A0A4U6D6E5_9BACT</name>
<protein>
    <submittedName>
        <fullName evidence="2">Uncharacterized protein</fullName>
    </submittedName>
</protein>
<dbReference type="Proteomes" id="UP000304900">
    <property type="component" value="Unassembled WGS sequence"/>
</dbReference>
<gene>
    <name evidence="2" type="ORF">FDK13_11785</name>
</gene>
<reference evidence="2 3" key="1">
    <citation type="submission" date="2019-05" db="EMBL/GenBank/DDBJ databases">
        <title>Dyadobacter AR-3-8 sp. nov., isolated from arctic soil.</title>
        <authorList>
            <person name="Chaudhary D.K."/>
        </authorList>
    </citation>
    <scope>NUCLEOTIDE SEQUENCE [LARGE SCALE GENOMIC DNA]</scope>
    <source>
        <strain evidence="2 3">AR-3-8</strain>
    </source>
</reference>
<dbReference type="RefSeq" id="WP_137340200.1">
    <property type="nucleotide sequence ID" value="NZ_BSQH01000006.1"/>
</dbReference>
<evidence type="ECO:0000256" key="1">
    <source>
        <dbReference type="SAM" id="Phobius"/>
    </source>
</evidence>
<evidence type="ECO:0000313" key="3">
    <source>
        <dbReference type="Proteomes" id="UP000304900"/>
    </source>
</evidence>
<organism evidence="2 3">
    <name type="scientific">Dyadobacter frigoris</name>
    <dbReference type="NCBI Taxonomy" id="2576211"/>
    <lineage>
        <taxon>Bacteria</taxon>
        <taxon>Pseudomonadati</taxon>
        <taxon>Bacteroidota</taxon>
        <taxon>Cytophagia</taxon>
        <taxon>Cytophagales</taxon>
        <taxon>Spirosomataceae</taxon>
        <taxon>Dyadobacter</taxon>
    </lineage>
</organism>
<keyword evidence="1" id="KW-0812">Transmembrane</keyword>
<keyword evidence="1" id="KW-1133">Transmembrane helix</keyword>
<sequence>MIYLLWSLFNIGMLVWFLLIAFGALKLFLKEMGMVSTIIFVIGIFSFIKGSVVSNQDKGYQMKQNEAVGMKNLESAISYHLDLSYIYTKDSTYNGKLSSKILVTGLISGHGWNPGLTYTEMKNGIINYNVTGDHQWKLLGLVLYNQEQEFKGTVKVK</sequence>
<dbReference type="EMBL" id="SZVO01000005">
    <property type="protein sequence ID" value="TKT91831.1"/>
    <property type="molecule type" value="Genomic_DNA"/>
</dbReference>
<feature type="transmembrane region" description="Helical" evidence="1">
    <location>
        <begin position="32"/>
        <end position="48"/>
    </location>
</feature>
<keyword evidence="3" id="KW-1185">Reference proteome</keyword>
<feature type="transmembrane region" description="Helical" evidence="1">
    <location>
        <begin position="6"/>
        <end position="25"/>
    </location>
</feature>
<accession>A0A4U6D6E5</accession>